<dbReference type="CDD" id="cd00186">
    <property type="entry name" value="TOP1Ac"/>
    <property type="match status" value="1"/>
</dbReference>
<dbReference type="GO" id="GO:0046872">
    <property type="term" value="F:metal ion binding"/>
    <property type="evidence" value="ECO:0007669"/>
    <property type="project" value="UniProtKB-KW"/>
</dbReference>
<dbReference type="GO" id="GO:0006265">
    <property type="term" value="P:DNA topological change"/>
    <property type="evidence" value="ECO:0007669"/>
    <property type="project" value="InterPro"/>
</dbReference>
<dbReference type="InterPro" id="IPR003601">
    <property type="entry name" value="Topo_IA_2"/>
</dbReference>
<dbReference type="InterPro" id="IPR005738">
    <property type="entry name" value="TopoIII"/>
</dbReference>
<evidence type="ECO:0000256" key="2">
    <source>
        <dbReference type="ARBA" id="ARBA00009446"/>
    </source>
</evidence>
<dbReference type="InterPro" id="IPR000380">
    <property type="entry name" value="Topo_IA"/>
</dbReference>
<dbReference type="InterPro" id="IPR034144">
    <property type="entry name" value="TOPRIM_TopoIII"/>
</dbReference>
<feature type="domain" description="Topo IA-type catalytic" evidence="14">
    <location>
        <begin position="153"/>
        <end position="607"/>
    </location>
</feature>
<keyword evidence="5" id="KW-0460">Magnesium</keyword>
<dbReference type="InterPro" id="IPR003602">
    <property type="entry name" value="Topo_IA_DNA-bd_dom"/>
</dbReference>
<organism evidence="15 16">
    <name type="scientific">Candidatus Kinetoplastidibacterium kentomonadis</name>
    <dbReference type="NCBI Taxonomy" id="1576550"/>
    <lineage>
        <taxon>Bacteria</taxon>
        <taxon>Pseudomonadati</taxon>
        <taxon>Pseudomonadota</taxon>
        <taxon>Betaproteobacteria</taxon>
        <taxon>Candidatus Kinetoplastidibacterium</taxon>
    </lineage>
</organism>
<dbReference type="GO" id="GO:0006310">
    <property type="term" value="P:DNA recombination"/>
    <property type="evidence" value="ECO:0007669"/>
    <property type="project" value="TreeGrafter"/>
</dbReference>
<feature type="domain" description="Toprim" evidence="13">
    <location>
        <begin position="4"/>
        <end position="136"/>
    </location>
</feature>
<dbReference type="RefSeq" id="WP_108673576.1">
    <property type="nucleotide sequence ID" value="NZ_CP025628.1"/>
</dbReference>
<protein>
    <recommendedName>
        <fullName evidence="3">DNA topoisomerase</fullName>
        <ecNumber evidence="3">5.6.2.1</ecNumber>
    </recommendedName>
    <alternativeName>
        <fullName evidence="12">Omega-protein</fullName>
    </alternativeName>
    <alternativeName>
        <fullName evidence="11">Relaxing enzyme</fullName>
    </alternativeName>
    <alternativeName>
        <fullName evidence="9">Swivelase</fullName>
    </alternativeName>
    <alternativeName>
        <fullName evidence="10">Untwisting enzyme</fullName>
    </alternativeName>
</protein>
<dbReference type="EC" id="5.6.2.1" evidence="3"/>
<dbReference type="NCBIfam" id="NF006032">
    <property type="entry name" value="PRK08173.1"/>
    <property type="match status" value="1"/>
</dbReference>
<dbReference type="GO" id="GO:0043597">
    <property type="term" value="C:cytoplasmic replication fork"/>
    <property type="evidence" value="ECO:0007669"/>
    <property type="project" value="TreeGrafter"/>
</dbReference>
<evidence type="ECO:0000256" key="5">
    <source>
        <dbReference type="ARBA" id="ARBA00022842"/>
    </source>
</evidence>
<evidence type="ECO:0000256" key="1">
    <source>
        <dbReference type="ARBA" id="ARBA00000213"/>
    </source>
</evidence>
<dbReference type="Gene3D" id="3.40.50.140">
    <property type="match status" value="1"/>
</dbReference>
<dbReference type="Pfam" id="PF13342">
    <property type="entry name" value="Toprim_Crpt"/>
    <property type="match status" value="2"/>
</dbReference>
<dbReference type="SMART" id="SM00493">
    <property type="entry name" value="TOPRIM"/>
    <property type="match status" value="1"/>
</dbReference>
<keyword evidence="16" id="KW-1185">Reference proteome</keyword>
<evidence type="ECO:0000259" key="14">
    <source>
        <dbReference type="PROSITE" id="PS52039"/>
    </source>
</evidence>
<keyword evidence="7" id="KW-0238">DNA-binding</keyword>
<evidence type="ECO:0000256" key="8">
    <source>
        <dbReference type="ARBA" id="ARBA00023235"/>
    </source>
</evidence>
<dbReference type="PANTHER" id="PTHR11390">
    <property type="entry name" value="PROKARYOTIC DNA TOPOISOMERASE"/>
    <property type="match status" value="1"/>
</dbReference>
<dbReference type="InterPro" id="IPR023406">
    <property type="entry name" value="Topo_IA_AS"/>
</dbReference>
<comment type="catalytic activity">
    <reaction evidence="1">
        <text>ATP-independent breakage of single-stranded DNA, followed by passage and rejoining.</text>
        <dbReference type="EC" id="5.6.2.1"/>
    </reaction>
</comment>
<dbReference type="InterPro" id="IPR013825">
    <property type="entry name" value="Topo_IA_cen_sub2"/>
</dbReference>
<dbReference type="PROSITE" id="PS52039">
    <property type="entry name" value="TOPO_IA_2"/>
    <property type="match status" value="1"/>
</dbReference>
<dbReference type="NCBIfam" id="NF005829">
    <property type="entry name" value="PRK07726.1"/>
    <property type="match status" value="1"/>
</dbReference>
<evidence type="ECO:0000256" key="11">
    <source>
        <dbReference type="ARBA" id="ARBA00032235"/>
    </source>
</evidence>
<dbReference type="InterPro" id="IPR013826">
    <property type="entry name" value="Topo_IA_cen_sub3"/>
</dbReference>
<dbReference type="InterPro" id="IPR023405">
    <property type="entry name" value="Topo_IA_core_domain"/>
</dbReference>
<evidence type="ECO:0000256" key="12">
    <source>
        <dbReference type="ARBA" id="ARBA00032877"/>
    </source>
</evidence>
<evidence type="ECO:0000256" key="4">
    <source>
        <dbReference type="ARBA" id="ARBA00022723"/>
    </source>
</evidence>
<dbReference type="EMBL" id="CP025628">
    <property type="protein sequence ID" value="AWD32151.1"/>
    <property type="molecule type" value="Genomic_DNA"/>
</dbReference>
<evidence type="ECO:0000256" key="10">
    <source>
        <dbReference type="ARBA" id="ARBA00031985"/>
    </source>
</evidence>
<evidence type="ECO:0000256" key="7">
    <source>
        <dbReference type="ARBA" id="ARBA00023125"/>
    </source>
</evidence>
<sequence length="819" mass="94778">MNNKTLIIAEKPSVANDISKALGKFTKKNDFFENECYVITSSIGHLLTLIAPNEPKKGKWNLNNLPVIPDIFELSPTDKKCAEKLKNIIKIIKRKDIDTIINACDAGREGELIFKYIIQYSKSKKPIKRLWLQSMTKTAICDAFNNLRDNEQMKSLEDAARSRAEADWLIGINGTRAITAFNSLEGGFYKTTVGRVQTPTLYIVENRENKIRNFKAKEFWEIHAKFIFNDIYYQAKWIDINFKKDKNFPEKNESRIWSLDKVNSIIESCQKKEGTAKDEIKISNQSAPLLFDLTSLQREANNKFGFSAKTTLSLAQNLYEKHKCLTYPRTDSKYLPEDYLTNVYDTLNNITKSETDIDNIKKYASKIIQKKWLCLNKKIFDNKKISDHFAIIPTPQLPNNLNELEYKIYNLVLKRFLAIFFPAAEYEIVTRTTNINSNIFINEYKVLKYSGWLEVYNKTNENNIFPKIKNNDVVKVDKIEKINEFTKPPAHYNEATLLSTMEVAGKLIEDDELREAMINRGLGTPATRAFIIEGLIKENYIRRENKDLITTAKARQLVNLLSGLNIKELTSPELTGEWEYKLKQIEQGNLNRYQFMSEIVTMSKNIVQITKEYKNDTVPGNYVTLKHSCILCNGIVKENYRKYACINCNFYINKYLASRMLDIIEIEELLKNKQIGPLSGFLSKSLKPFSASLKINDEGKLEFDFHKNEKHCENFEIINDISLGNCPICKLHNVVESKNYYICEKNGNFENNCNFLCSKKILNQIISRDQMNKLLNNGKTDLLENFISIRTKRKFKAIISIDSKGKIKFIFNKNNVNNK</sequence>
<dbReference type="Proteomes" id="UP000266796">
    <property type="component" value="Chromosome"/>
</dbReference>
<keyword evidence="6" id="KW-0799">Topoisomerase</keyword>
<dbReference type="SMART" id="SM00436">
    <property type="entry name" value="TOP1Bc"/>
    <property type="match status" value="1"/>
</dbReference>
<dbReference type="OrthoDB" id="9803554at2"/>
<dbReference type="InterPro" id="IPR013497">
    <property type="entry name" value="Topo_IA_cen"/>
</dbReference>
<name>A0A3S7J924_9PROT</name>
<dbReference type="SMART" id="SM00437">
    <property type="entry name" value="TOP1Ac"/>
    <property type="match status" value="1"/>
</dbReference>
<keyword evidence="4" id="KW-0479">Metal-binding</keyword>
<dbReference type="Gene3D" id="2.70.20.10">
    <property type="entry name" value="Topoisomerase I, domain 3"/>
    <property type="match status" value="1"/>
</dbReference>
<dbReference type="Pfam" id="PF01751">
    <property type="entry name" value="Toprim"/>
    <property type="match status" value="1"/>
</dbReference>
<dbReference type="InterPro" id="IPR025589">
    <property type="entry name" value="Toprim_C_rpt"/>
</dbReference>
<comment type="similarity">
    <text evidence="2">Belongs to the type IA topoisomerase family.</text>
</comment>
<dbReference type="Gene3D" id="1.10.290.10">
    <property type="entry name" value="Topoisomerase I, domain 4"/>
    <property type="match status" value="1"/>
</dbReference>
<evidence type="ECO:0000259" key="13">
    <source>
        <dbReference type="PROSITE" id="PS50880"/>
    </source>
</evidence>
<evidence type="ECO:0000256" key="6">
    <source>
        <dbReference type="ARBA" id="ARBA00023029"/>
    </source>
</evidence>
<dbReference type="GO" id="GO:0003677">
    <property type="term" value="F:DNA binding"/>
    <property type="evidence" value="ECO:0007669"/>
    <property type="project" value="UniProtKB-KW"/>
</dbReference>
<dbReference type="InterPro" id="IPR013824">
    <property type="entry name" value="Topo_IA_cen_sub1"/>
</dbReference>
<dbReference type="PRINTS" id="PR00417">
    <property type="entry name" value="PRTPISMRASEI"/>
</dbReference>
<gene>
    <name evidence="15" type="primary">topB</name>
    <name evidence="15" type="ORF">CKSOR_00004</name>
</gene>
<dbReference type="PROSITE" id="PS50880">
    <property type="entry name" value="TOPRIM"/>
    <property type="match status" value="1"/>
</dbReference>
<evidence type="ECO:0000256" key="3">
    <source>
        <dbReference type="ARBA" id="ARBA00012891"/>
    </source>
</evidence>
<dbReference type="AlphaFoldDB" id="A0A3S7J924"/>
<dbReference type="KEGG" id="kso:CKSOR_00004"/>
<dbReference type="PROSITE" id="PS00396">
    <property type="entry name" value="TOPO_IA_1"/>
    <property type="match status" value="1"/>
</dbReference>
<dbReference type="GO" id="GO:0006281">
    <property type="term" value="P:DNA repair"/>
    <property type="evidence" value="ECO:0007669"/>
    <property type="project" value="TreeGrafter"/>
</dbReference>
<dbReference type="InterPro" id="IPR006171">
    <property type="entry name" value="TOPRIM_dom"/>
</dbReference>
<accession>A0A3S7J924</accession>
<keyword evidence="8 15" id="KW-0413">Isomerase</keyword>
<evidence type="ECO:0000313" key="15">
    <source>
        <dbReference type="EMBL" id="AWD32151.1"/>
    </source>
</evidence>
<dbReference type="Gene3D" id="1.10.460.10">
    <property type="entry name" value="Topoisomerase I, domain 2"/>
    <property type="match status" value="1"/>
</dbReference>
<dbReference type="GO" id="GO:0003917">
    <property type="term" value="F:DNA topoisomerase type I (single strand cut, ATP-independent) activity"/>
    <property type="evidence" value="ECO:0007669"/>
    <property type="project" value="UniProtKB-EC"/>
</dbReference>
<evidence type="ECO:0000256" key="9">
    <source>
        <dbReference type="ARBA" id="ARBA00030003"/>
    </source>
</evidence>
<dbReference type="Pfam" id="PF01131">
    <property type="entry name" value="Topoisom_bac"/>
    <property type="match status" value="1"/>
</dbReference>
<dbReference type="PANTHER" id="PTHR11390:SF21">
    <property type="entry name" value="DNA TOPOISOMERASE 3-ALPHA"/>
    <property type="match status" value="1"/>
</dbReference>
<proteinExistence type="inferred from homology"/>
<reference evidence="15 16" key="1">
    <citation type="journal article" date="2018" name="Parasitology">
        <title>The reduced genome of Candidatus Kinetoplastibacterium sorsogonicusi, the endosymbiont of Kentomonas sorsogonicus (Trypanosomatidae): loss of the haem-synthesis pathway.</title>
        <authorList>
            <person name="Silva F.M."/>
            <person name="Kostygov A.Y."/>
            <person name="Spodareva V.V."/>
            <person name="Butenko A."/>
            <person name="Tossou R."/>
            <person name="Lukes J."/>
            <person name="Yurchenko V."/>
            <person name="Alves J.M.P."/>
        </authorList>
    </citation>
    <scope>NUCLEOTIDE SEQUENCE [LARGE SCALE GENOMIC DNA]</scope>
    <source>
        <strain evidence="15 16">MF-08</strain>
    </source>
</reference>
<dbReference type="NCBIfam" id="TIGR01056">
    <property type="entry name" value="topB"/>
    <property type="match status" value="1"/>
</dbReference>
<dbReference type="CDD" id="cd03362">
    <property type="entry name" value="TOPRIM_TopoIA_TopoIII"/>
    <property type="match status" value="1"/>
</dbReference>
<evidence type="ECO:0000313" key="16">
    <source>
        <dbReference type="Proteomes" id="UP000266796"/>
    </source>
</evidence>
<dbReference type="SUPFAM" id="SSF56712">
    <property type="entry name" value="Prokaryotic type I DNA topoisomerase"/>
    <property type="match status" value="1"/>
</dbReference>